<accession>A0AAD9QPL7</accession>
<name>A0AAD9QPL7_ACRCE</name>
<dbReference type="AlphaFoldDB" id="A0AAD9QPL7"/>
<feature type="region of interest" description="Disordered" evidence="1">
    <location>
        <begin position="497"/>
        <end position="517"/>
    </location>
</feature>
<feature type="compositionally biased region" description="Polar residues" evidence="1">
    <location>
        <begin position="438"/>
        <end position="449"/>
    </location>
</feature>
<evidence type="ECO:0000256" key="1">
    <source>
        <dbReference type="SAM" id="MobiDB-lite"/>
    </source>
</evidence>
<feature type="region of interest" description="Disordered" evidence="1">
    <location>
        <begin position="1"/>
        <end position="42"/>
    </location>
</feature>
<feature type="region of interest" description="Disordered" evidence="1">
    <location>
        <begin position="306"/>
        <end position="328"/>
    </location>
</feature>
<proteinExistence type="predicted"/>
<dbReference type="Proteomes" id="UP001249851">
    <property type="component" value="Unassembled WGS sequence"/>
</dbReference>
<reference evidence="2" key="1">
    <citation type="journal article" date="2023" name="G3 (Bethesda)">
        <title>Whole genome assembly and annotation of the endangered Caribbean coral Acropora cervicornis.</title>
        <authorList>
            <person name="Selwyn J.D."/>
            <person name="Vollmer S.V."/>
        </authorList>
    </citation>
    <scope>NUCLEOTIDE SEQUENCE</scope>
    <source>
        <strain evidence="2">K2</strain>
    </source>
</reference>
<gene>
    <name evidence="2" type="ORF">P5673_011080</name>
</gene>
<reference evidence="2" key="2">
    <citation type="journal article" date="2023" name="Science">
        <title>Genomic signatures of disease resistance in endangered staghorn corals.</title>
        <authorList>
            <person name="Vollmer S.V."/>
            <person name="Selwyn J.D."/>
            <person name="Despard B.A."/>
            <person name="Roesel C.L."/>
        </authorList>
    </citation>
    <scope>NUCLEOTIDE SEQUENCE</scope>
    <source>
        <strain evidence="2">K2</strain>
    </source>
</reference>
<evidence type="ECO:0000313" key="2">
    <source>
        <dbReference type="EMBL" id="KAK2565153.1"/>
    </source>
</evidence>
<sequence length="898" mass="99276">MAVAEGSGEEGDEEEEEEEEQEQQEGFVVPDDEGEPGPSPSYYRRLEREEVSPYFPSAFAVDPSSPLDFNFELFLLDSLSLPCAIEKRGDGVPAVEAVTFQTPERAIAYCTEKIEQGWRATLPPTSSQIPATASRQLDKRTLFERDGRSLAKALKSGQHQFDACLKEVRLDRYDNVMIWQAPSWSAASVQHTHGFPRRLVAESHGGFLPGNITITSKASNLSLRRLAICDVAAIVSRQCISGAGLSMARLLNLRYAALRYHSGQYCPQYLLAGMVEYGVNFATFQPLDAEALDLLHDSLRRMWRTEEEERDVSEGELSASSSESSDEAMIPCTFPQSVLQQMRPGGGEVQGSSAGTENPLRSLLASFASGQSDDEDDNSQQPGSQAEEAPPQRAQGPNAFGGGRKRKATSASGGGASASKTSRGRAEEVLEEGATAEIVSTQAEPSQGAQGEPPQQDPWPELRGRLIPGLRTDDLPSGRALEELLHFFRDHQPLPLEEAQQSEQPAMGPQHDQRRRERVDRDLKALLATCSDECVCQIEHCSLRSSDVRFRDLQGESSCGPDGSRCALCKTFCQHAAALCGLLDTSGATRTALTSQRLQRCPAVHAIYCAALPNTLPPEQRVRRKQRVKDALCSLLDCQRNRLSCFNQVGQLSGLLPRILRLQLLSGHSLFWEQMRKLGSAVSKQMSREAQRAVLAAVRQRLPEDSPWRPYLTTDREASSSDAILTFKSTTGQIQNYLSSNFISGGSISSQLTRSSTQLNKLLFKTKGLEIRTLEIVGEEESLEARKDSARNLLIQMANGDIKLHFSNFKTRKFVGRDEVALGREDELCRLMNLYIKDHRPKLVTASSQRYLLQWNGLSHNHPTFAHPRVTVQRGLGKTGPSGIEVYDLTSFRFFLDT</sequence>
<dbReference type="EMBL" id="JARQWQ010000020">
    <property type="protein sequence ID" value="KAK2565153.1"/>
    <property type="molecule type" value="Genomic_DNA"/>
</dbReference>
<organism evidence="2 3">
    <name type="scientific">Acropora cervicornis</name>
    <name type="common">Staghorn coral</name>
    <dbReference type="NCBI Taxonomy" id="6130"/>
    <lineage>
        <taxon>Eukaryota</taxon>
        <taxon>Metazoa</taxon>
        <taxon>Cnidaria</taxon>
        <taxon>Anthozoa</taxon>
        <taxon>Hexacorallia</taxon>
        <taxon>Scleractinia</taxon>
        <taxon>Astrocoeniina</taxon>
        <taxon>Acroporidae</taxon>
        <taxon>Acropora</taxon>
    </lineage>
</organism>
<feature type="region of interest" description="Disordered" evidence="1">
    <location>
        <begin position="369"/>
        <end position="473"/>
    </location>
</feature>
<evidence type="ECO:0000313" key="3">
    <source>
        <dbReference type="Proteomes" id="UP001249851"/>
    </source>
</evidence>
<keyword evidence="3" id="KW-1185">Reference proteome</keyword>
<protein>
    <submittedName>
        <fullName evidence="2">Uncharacterized protein</fullName>
    </submittedName>
</protein>
<feature type="compositionally biased region" description="Acidic residues" evidence="1">
    <location>
        <begin position="7"/>
        <end position="23"/>
    </location>
</feature>
<comment type="caution">
    <text evidence="2">The sequence shown here is derived from an EMBL/GenBank/DDBJ whole genome shotgun (WGS) entry which is preliminary data.</text>
</comment>